<evidence type="ECO:0000256" key="2">
    <source>
        <dbReference type="ARBA" id="ARBA00022617"/>
    </source>
</evidence>
<dbReference type="Gene3D" id="1.10.760.10">
    <property type="entry name" value="Cytochrome c-like domain"/>
    <property type="match status" value="1"/>
</dbReference>
<proteinExistence type="predicted"/>
<dbReference type="SUPFAM" id="SSF46626">
    <property type="entry name" value="Cytochrome c"/>
    <property type="match status" value="1"/>
</dbReference>
<dbReference type="GO" id="GO:0005506">
    <property type="term" value="F:iron ion binding"/>
    <property type="evidence" value="ECO:0007669"/>
    <property type="project" value="InterPro"/>
</dbReference>
<keyword evidence="2 6" id="KW-0349">Heme</keyword>
<dbReference type="RefSeq" id="WP_153234560.1">
    <property type="nucleotide sequence ID" value="NZ_WINI01000004.1"/>
</dbReference>
<sequence>MSDAHHEEQSAIKTPKQLIVAVLAGFLVPIICIILLVQYVTNVQKVGAGSEGQTAEAIAARLKPVGDEGFTFKDVNAPRVFLTGEEVFKSTCSACHATGAAGAPKVGDAAAWGPRLAVGEDKVIGFALSGLRAMPAKGGNPDLDDVEVARAVVYMVNQSGGKFKEPEVPAPAAAATADTSASAAAVASTASAPAAK</sequence>
<keyword evidence="4" id="KW-0249">Electron transport</keyword>
<keyword evidence="10" id="KW-1185">Reference proteome</keyword>
<dbReference type="AlphaFoldDB" id="A0A843YNB0"/>
<evidence type="ECO:0000256" key="6">
    <source>
        <dbReference type="PROSITE-ProRule" id="PRU00433"/>
    </source>
</evidence>
<evidence type="ECO:0000256" key="7">
    <source>
        <dbReference type="SAM" id="Phobius"/>
    </source>
</evidence>
<evidence type="ECO:0000256" key="1">
    <source>
        <dbReference type="ARBA" id="ARBA00022448"/>
    </source>
</evidence>
<feature type="domain" description="Cytochrome c" evidence="8">
    <location>
        <begin position="79"/>
        <end position="159"/>
    </location>
</feature>
<dbReference type="EMBL" id="WINI01000004">
    <property type="protein sequence ID" value="MQR00955.1"/>
    <property type="molecule type" value="Genomic_DNA"/>
</dbReference>
<keyword evidence="7" id="KW-0812">Transmembrane</keyword>
<name>A0A843YNB0_9BURK</name>
<evidence type="ECO:0000259" key="8">
    <source>
        <dbReference type="PROSITE" id="PS51007"/>
    </source>
</evidence>
<dbReference type="Pfam" id="PF13442">
    <property type="entry name" value="Cytochrome_CBB3"/>
    <property type="match status" value="1"/>
</dbReference>
<dbReference type="PRINTS" id="PR00607">
    <property type="entry name" value="CYTCHROMECIE"/>
</dbReference>
<evidence type="ECO:0000313" key="10">
    <source>
        <dbReference type="Proteomes" id="UP000451565"/>
    </source>
</evidence>
<dbReference type="PANTHER" id="PTHR40942">
    <property type="match status" value="1"/>
</dbReference>
<evidence type="ECO:0000256" key="5">
    <source>
        <dbReference type="ARBA" id="ARBA00023004"/>
    </source>
</evidence>
<dbReference type="InterPro" id="IPR009056">
    <property type="entry name" value="Cyt_c-like_dom"/>
</dbReference>
<keyword evidence="1" id="KW-0813">Transport</keyword>
<protein>
    <submittedName>
        <fullName evidence="9">Cytochrome c5 family protein</fullName>
    </submittedName>
</protein>
<dbReference type="PANTHER" id="PTHR40942:SF4">
    <property type="entry name" value="CYTOCHROME C5"/>
    <property type="match status" value="1"/>
</dbReference>
<dbReference type="OrthoDB" id="9814708at2"/>
<reference evidence="9 10" key="1">
    <citation type="submission" date="2019-10" db="EMBL/GenBank/DDBJ databases">
        <title>Glaciimonas soli sp. nov., a psychrophilic bacterium isolated from the forest soil of a high elevation mountain in Taiwan.</title>
        <authorList>
            <person name="Wang L.-T."/>
            <person name="Shieh W.Y."/>
        </authorList>
    </citation>
    <scope>NUCLEOTIDE SEQUENCE [LARGE SCALE GENOMIC DNA]</scope>
    <source>
        <strain evidence="9 10">GS1</strain>
    </source>
</reference>
<dbReference type="InterPro" id="IPR036909">
    <property type="entry name" value="Cyt_c-like_dom_sf"/>
</dbReference>
<dbReference type="GO" id="GO:0009055">
    <property type="term" value="F:electron transfer activity"/>
    <property type="evidence" value="ECO:0007669"/>
    <property type="project" value="InterPro"/>
</dbReference>
<organism evidence="9 10">
    <name type="scientific">Glaciimonas soli</name>
    <dbReference type="NCBI Taxonomy" id="2590999"/>
    <lineage>
        <taxon>Bacteria</taxon>
        <taxon>Pseudomonadati</taxon>
        <taxon>Pseudomonadota</taxon>
        <taxon>Betaproteobacteria</taxon>
        <taxon>Burkholderiales</taxon>
        <taxon>Oxalobacteraceae</taxon>
        <taxon>Glaciimonas</taxon>
    </lineage>
</organism>
<evidence type="ECO:0000256" key="3">
    <source>
        <dbReference type="ARBA" id="ARBA00022723"/>
    </source>
</evidence>
<keyword evidence="5 6" id="KW-0408">Iron</keyword>
<keyword evidence="7" id="KW-0472">Membrane</keyword>
<accession>A0A843YNB0</accession>
<evidence type="ECO:0000256" key="4">
    <source>
        <dbReference type="ARBA" id="ARBA00022982"/>
    </source>
</evidence>
<gene>
    <name evidence="9" type="ORF">GEV47_09695</name>
</gene>
<keyword evidence="7" id="KW-1133">Transmembrane helix</keyword>
<dbReference type="GO" id="GO:0020037">
    <property type="term" value="F:heme binding"/>
    <property type="evidence" value="ECO:0007669"/>
    <property type="project" value="InterPro"/>
</dbReference>
<dbReference type="Proteomes" id="UP000451565">
    <property type="component" value="Unassembled WGS sequence"/>
</dbReference>
<dbReference type="PROSITE" id="PS51007">
    <property type="entry name" value="CYTC"/>
    <property type="match status" value="1"/>
</dbReference>
<comment type="caution">
    <text evidence="9">The sequence shown here is derived from an EMBL/GenBank/DDBJ whole genome shotgun (WGS) entry which is preliminary data.</text>
</comment>
<dbReference type="InterPro" id="IPR002323">
    <property type="entry name" value="Cyt_CIE"/>
</dbReference>
<keyword evidence="3 6" id="KW-0479">Metal-binding</keyword>
<feature type="transmembrane region" description="Helical" evidence="7">
    <location>
        <begin position="18"/>
        <end position="40"/>
    </location>
</feature>
<evidence type="ECO:0000313" key="9">
    <source>
        <dbReference type="EMBL" id="MQR00955.1"/>
    </source>
</evidence>